<dbReference type="Pfam" id="PF13358">
    <property type="entry name" value="DDE_3"/>
    <property type="match status" value="1"/>
</dbReference>
<dbReference type="Proteomes" id="UP000244855">
    <property type="component" value="Unassembled WGS sequence"/>
</dbReference>
<organism evidence="2 3">
    <name type="scientific">Periconia macrospinosa</name>
    <dbReference type="NCBI Taxonomy" id="97972"/>
    <lineage>
        <taxon>Eukaryota</taxon>
        <taxon>Fungi</taxon>
        <taxon>Dikarya</taxon>
        <taxon>Ascomycota</taxon>
        <taxon>Pezizomycotina</taxon>
        <taxon>Dothideomycetes</taxon>
        <taxon>Pleosporomycetidae</taxon>
        <taxon>Pleosporales</taxon>
        <taxon>Massarineae</taxon>
        <taxon>Periconiaceae</taxon>
        <taxon>Periconia</taxon>
    </lineage>
</organism>
<reference evidence="2 3" key="1">
    <citation type="journal article" date="2018" name="Sci. Rep.">
        <title>Comparative genomics provides insights into the lifestyle and reveals functional heterogeneity of dark septate endophytic fungi.</title>
        <authorList>
            <person name="Knapp D.G."/>
            <person name="Nemeth J.B."/>
            <person name="Barry K."/>
            <person name="Hainaut M."/>
            <person name="Henrissat B."/>
            <person name="Johnson J."/>
            <person name="Kuo A."/>
            <person name="Lim J.H.P."/>
            <person name="Lipzen A."/>
            <person name="Nolan M."/>
            <person name="Ohm R.A."/>
            <person name="Tamas L."/>
            <person name="Grigoriev I.V."/>
            <person name="Spatafora J.W."/>
            <person name="Nagy L.G."/>
            <person name="Kovacs G.M."/>
        </authorList>
    </citation>
    <scope>NUCLEOTIDE SEQUENCE [LARGE SCALE GENOMIC DNA]</scope>
    <source>
        <strain evidence="2 3">DSE2036</strain>
    </source>
</reference>
<accession>A0A2V1D1P7</accession>
<evidence type="ECO:0000313" key="3">
    <source>
        <dbReference type="Proteomes" id="UP000244855"/>
    </source>
</evidence>
<evidence type="ECO:0000259" key="1">
    <source>
        <dbReference type="Pfam" id="PF13358"/>
    </source>
</evidence>
<dbReference type="EMBL" id="KZ805755">
    <property type="protein sequence ID" value="PVH91915.1"/>
    <property type="molecule type" value="Genomic_DNA"/>
</dbReference>
<dbReference type="InterPro" id="IPR036397">
    <property type="entry name" value="RNaseH_sf"/>
</dbReference>
<dbReference type="GO" id="GO:0003676">
    <property type="term" value="F:nucleic acid binding"/>
    <property type="evidence" value="ECO:0007669"/>
    <property type="project" value="InterPro"/>
</dbReference>
<keyword evidence="3" id="KW-1185">Reference proteome</keyword>
<protein>
    <recommendedName>
        <fullName evidence="1">Tc1-like transposase DDE domain-containing protein</fullName>
    </recommendedName>
</protein>
<dbReference type="Gene3D" id="3.30.420.10">
    <property type="entry name" value="Ribonuclease H-like superfamily/Ribonuclease H"/>
    <property type="match status" value="1"/>
</dbReference>
<evidence type="ECO:0000313" key="2">
    <source>
        <dbReference type="EMBL" id="PVH91915.1"/>
    </source>
</evidence>
<gene>
    <name evidence="2" type="ORF">DM02DRAFT_544833</name>
</gene>
<sequence>KAWFKRNKVSLFPHPAYSPDLAPIENVWAILKDRLEKRPKADLGVGPSINSITKFKKAIKEEWDLIPQQSIDNYILSMPRRYQAVIDAKG</sequence>
<dbReference type="InterPro" id="IPR038717">
    <property type="entry name" value="Tc1-like_DDE_dom"/>
</dbReference>
<dbReference type="STRING" id="97972.A0A2V1D1P7"/>
<proteinExistence type="predicted"/>
<feature type="non-terminal residue" evidence="2">
    <location>
        <position position="1"/>
    </location>
</feature>
<dbReference type="OrthoDB" id="5410741at2759"/>
<dbReference type="AlphaFoldDB" id="A0A2V1D1P7"/>
<feature type="domain" description="Tc1-like transposase DDE" evidence="1">
    <location>
        <begin position="5"/>
        <end position="39"/>
    </location>
</feature>
<name>A0A2V1D1P7_9PLEO</name>